<dbReference type="InterPro" id="IPR001807">
    <property type="entry name" value="ClC"/>
</dbReference>
<sequence>MPSEGGAPPHPRELAGRIRHALVYRRTGQAAVAVTAGALTGLMVVFMHYLIIGWEYLMTGYTDYAPTGGAAHGWLGIGSWFVIFTPVISALIYGPLMQKWAPTTRGLGIPEVMLAVRRNGGDMPRNVWFIKVIAAALTIGGGGSVGKVGPVVQTGAAISSMIARRLRMPVKRVVVLVACGAAAGVSATFNAPLAAAVFAMEVILVQFSAEIFGLAVLSSVSSAIVSRAVLGDKFIISLPGTYSLESQLDLWAVPLVGLLCGLTGLLLSKTLYALVDFLDRIDQGPEWRRPVIGSIFLGFGLWMFPELFGTSTTIQTEALLGAYTASALLLHAGLKILFSTYTVAIGGAGGLFAPSMYIGAIVGTAIGMYLEPLTSTSPAVFGVIGMGACFSGAIRAPMAAVLLIIEMTGQYGLVLPLMLAIVIATGTSRFLSRKTIYTEKLIRRGDILDDPVDATLMGNNAAKTLMGPVPGLIVTTNTIPEASQIMRSAESSLLPVVDEEGKFVGTVSSMELASARLSDDTPPTVADLHLSTASVPASAMPSVFMQRMLASHVAGMPVVEGGEVVGWISSEELVRRMYREQRRALDRREAESSWGSRWQKRHANRDIDEATS</sequence>
<dbReference type="EMBL" id="AGWN01000001">
    <property type="protein sequence ID" value="EPD30401.1"/>
    <property type="molecule type" value="Genomic_DNA"/>
</dbReference>
<dbReference type="InterPro" id="IPR050368">
    <property type="entry name" value="ClC-type_chloride_channel"/>
</dbReference>
<evidence type="ECO:0000256" key="12">
    <source>
        <dbReference type="SAM" id="Phobius"/>
    </source>
</evidence>
<keyword evidence="6 12" id="KW-0472">Membrane</keyword>
<evidence type="ECO:0000256" key="6">
    <source>
        <dbReference type="ARBA" id="ARBA00023136"/>
    </source>
</evidence>
<evidence type="ECO:0000256" key="9">
    <source>
        <dbReference type="ARBA" id="ARBA00023303"/>
    </source>
</evidence>
<keyword evidence="5" id="KW-0406">Ion transport</keyword>
<dbReference type="GO" id="GO:0005254">
    <property type="term" value="F:chloride channel activity"/>
    <property type="evidence" value="ECO:0007669"/>
    <property type="project" value="UniProtKB-KW"/>
</dbReference>
<feature type="transmembrane region" description="Helical" evidence="12">
    <location>
        <begin position="173"/>
        <end position="199"/>
    </location>
</feature>
<gene>
    <name evidence="14" type="ORF">HMPREF9238_00139</name>
</gene>
<dbReference type="SUPFAM" id="SSF81340">
    <property type="entry name" value="Clc chloride channel"/>
    <property type="match status" value="1"/>
</dbReference>
<feature type="transmembrane region" description="Helical" evidence="12">
    <location>
        <begin position="379"/>
        <end position="405"/>
    </location>
</feature>
<feature type="transmembrane region" description="Helical" evidence="12">
    <location>
        <begin position="250"/>
        <end position="275"/>
    </location>
</feature>
<dbReference type="InterPro" id="IPR000644">
    <property type="entry name" value="CBS_dom"/>
</dbReference>
<evidence type="ECO:0000256" key="1">
    <source>
        <dbReference type="ARBA" id="ARBA00004141"/>
    </source>
</evidence>
<keyword evidence="8" id="KW-0868">Chloride</keyword>
<dbReference type="CDD" id="cd00400">
    <property type="entry name" value="Voltage_gated_ClC"/>
    <property type="match status" value="1"/>
</dbReference>
<reference evidence="14 15" key="1">
    <citation type="submission" date="2013-05" db="EMBL/GenBank/DDBJ databases">
        <title>The Genome Sequence of Actinomyces europaeus ACS-120-V-COL10B.</title>
        <authorList>
            <consortium name="The Broad Institute Genomics Platform"/>
            <person name="Earl A."/>
            <person name="Ward D."/>
            <person name="Feldgarden M."/>
            <person name="Gevers D."/>
            <person name="Saerens B."/>
            <person name="Vaneechoutte M."/>
            <person name="Walker B."/>
            <person name="Young S."/>
            <person name="Zeng Q."/>
            <person name="Gargeya S."/>
            <person name="Fitzgerald M."/>
            <person name="Haas B."/>
            <person name="Abouelleil A."/>
            <person name="Allen A.W."/>
            <person name="Alvarado L."/>
            <person name="Arachchi H.M."/>
            <person name="Berlin A.M."/>
            <person name="Chapman S.B."/>
            <person name="Gainer-Dewar J."/>
            <person name="Goldberg J."/>
            <person name="Griggs A."/>
            <person name="Gujja S."/>
            <person name="Hansen M."/>
            <person name="Howarth C."/>
            <person name="Imamovic A."/>
            <person name="Ireland A."/>
            <person name="Larimer J."/>
            <person name="McCowan C."/>
            <person name="Murphy C."/>
            <person name="Pearson M."/>
            <person name="Poon T.W."/>
            <person name="Priest M."/>
            <person name="Roberts A."/>
            <person name="Saif S."/>
            <person name="Shea T."/>
            <person name="Sisk P."/>
            <person name="Sykes S."/>
            <person name="Wortman J."/>
            <person name="Nusbaum C."/>
            <person name="Birren B."/>
        </authorList>
    </citation>
    <scope>NUCLEOTIDE SEQUENCE [LARGE SCALE GENOMIC DNA]</scope>
    <source>
        <strain evidence="14 15">ACS-120-V-Col10b</strain>
    </source>
</reference>
<comment type="caution">
    <text evidence="14">The sequence shown here is derived from an EMBL/GenBank/DDBJ whole genome shotgun (WGS) entry which is preliminary data.</text>
</comment>
<feature type="transmembrane region" description="Helical" evidence="12">
    <location>
        <begin position="71"/>
        <end position="93"/>
    </location>
</feature>
<keyword evidence="15" id="KW-1185">Reference proteome</keyword>
<dbReference type="GO" id="GO:0034707">
    <property type="term" value="C:chloride channel complex"/>
    <property type="evidence" value="ECO:0007669"/>
    <property type="project" value="UniProtKB-KW"/>
</dbReference>
<keyword evidence="9" id="KW-0407">Ion channel</keyword>
<dbReference type="OrthoDB" id="9767361at2"/>
<dbReference type="InterPro" id="IPR046342">
    <property type="entry name" value="CBS_dom_sf"/>
</dbReference>
<protein>
    <recommendedName>
        <fullName evidence="13">CBS domain-containing protein</fullName>
    </recommendedName>
</protein>
<comment type="subcellular location">
    <subcellularLocation>
        <location evidence="1">Membrane</location>
        <topology evidence="1">Multi-pass membrane protein</topology>
    </subcellularLocation>
</comment>
<keyword evidence="2" id="KW-0813">Transport</keyword>
<keyword evidence="10" id="KW-0129">CBS domain</keyword>
<feature type="transmembrane region" description="Helical" evidence="12">
    <location>
        <begin position="320"/>
        <end position="338"/>
    </location>
</feature>
<keyword evidence="7" id="KW-0869">Chloride channel</keyword>
<dbReference type="InterPro" id="IPR014743">
    <property type="entry name" value="Cl-channel_core"/>
</dbReference>
<dbReference type="Gene3D" id="3.10.580.10">
    <property type="entry name" value="CBS-domain"/>
    <property type="match status" value="1"/>
</dbReference>
<dbReference type="AlphaFoldDB" id="A0A9W5RDF4"/>
<organism evidence="14 15">
    <name type="scientific">Gleimia europaea ACS-120-V-Col10b</name>
    <dbReference type="NCBI Taxonomy" id="883069"/>
    <lineage>
        <taxon>Bacteria</taxon>
        <taxon>Bacillati</taxon>
        <taxon>Actinomycetota</taxon>
        <taxon>Actinomycetes</taxon>
        <taxon>Actinomycetales</taxon>
        <taxon>Actinomycetaceae</taxon>
        <taxon>Gleimia</taxon>
    </lineage>
</organism>
<dbReference type="Pfam" id="PF00654">
    <property type="entry name" value="Voltage_CLC"/>
    <property type="match status" value="1"/>
</dbReference>
<dbReference type="PROSITE" id="PS51371">
    <property type="entry name" value="CBS"/>
    <property type="match status" value="1"/>
</dbReference>
<name>A0A9W5RDF4_9ACTO</name>
<evidence type="ECO:0000313" key="14">
    <source>
        <dbReference type="EMBL" id="EPD30401.1"/>
    </source>
</evidence>
<dbReference type="SUPFAM" id="SSF54631">
    <property type="entry name" value="CBS-domain pair"/>
    <property type="match status" value="1"/>
</dbReference>
<dbReference type="Pfam" id="PF00571">
    <property type="entry name" value="CBS"/>
    <property type="match status" value="2"/>
</dbReference>
<evidence type="ECO:0000259" key="13">
    <source>
        <dbReference type="PROSITE" id="PS51371"/>
    </source>
</evidence>
<evidence type="ECO:0000256" key="3">
    <source>
        <dbReference type="ARBA" id="ARBA00022692"/>
    </source>
</evidence>
<keyword evidence="4 12" id="KW-1133">Transmembrane helix</keyword>
<evidence type="ECO:0000256" key="5">
    <source>
        <dbReference type="ARBA" id="ARBA00023065"/>
    </source>
</evidence>
<accession>A0A9W5RDF4</accession>
<evidence type="ECO:0000256" key="4">
    <source>
        <dbReference type="ARBA" id="ARBA00022989"/>
    </source>
</evidence>
<evidence type="ECO:0000256" key="2">
    <source>
        <dbReference type="ARBA" id="ARBA00022448"/>
    </source>
</evidence>
<dbReference type="Proteomes" id="UP000014387">
    <property type="component" value="Unassembled WGS sequence"/>
</dbReference>
<feature type="region of interest" description="Disordered" evidence="11">
    <location>
        <begin position="585"/>
        <end position="612"/>
    </location>
</feature>
<evidence type="ECO:0000256" key="11">
    <source>
        <dbReference type="SAM" id="MobiDB-lite"/>
    </source>
</evidence>
<keyword evidence="3 12" id="KW-0812">Transmembrane</keyword>
<feature type="transmembrane region" description="Helical" evidence="12">
    <location>
        <begin position="411"/>
        <end position="431"/>
    </location>
</feature>
<feature type="transmembrane region" description="Helical" evidence="12">
    <location>
        <begin position="287"/>
        <end position="308"/>
    </location>
</feature>
<dbReference type="PANTHER" id="PTHR43427:SF6">
    <property type="entry name" value="CHLORIDE CHANNEL PROTEIN CLC-E"/>
    <property type="match status" value="1"/>
</dbReference>
<evidence type="ECO:0000256" key="10">
    <source>
        <dbReference type="PROSITE-ProRule" id="PRU00703"/>
    </source>
</evidence>
<feature type="transmembrane region" description="Helical" evidence="12">
    <location>
        <begin position="344"/>
        <end position="367"/>
    </location>
</feature>
<proteinExistence type="predicted"/>
<dbReference type="PRINTS" id="PR00762">
    <property type="entry name" value="CLCHANNEL"/>
</dbReference>
<dbReference type="CDD" id="cd02205">
    <property type="entry name" value="CBS_pair_SF"/>
    <property type="match status" value="1"/>
</dbReference>
<evidence type="ECO:0000313" key="15">
    <source>
        <dbReference type="Proteomes" id="UP000014387"/>
    </source>
</evidence>
<feature type="transmembrane region" description="Helical" evidence="12">
    <location>
        <begin position="30"/>
        <end position="51"/>
    </location>
</feature>
<dbReference type="Gene3D" id="1.10.3080.10">
    <property type="entry name" value="Clc chloride channel"/>
    <property type="match status" value="1"/>
</dbReference>
<dbReference type="RefSeq" id="WP_016443513.1">
    <property type="nucleotide sequence ID" value="NZ_KE150266.1"/>
</dbReference>
<feature type="domain" description="CBS" evidence="13">
    <location>
        <begin position="465"/>
        <end position="524"/>
    </location>
</feature>
<evidence type="ECO:0000256" key="8">
    <source>
        <dbReference type="ARBA" id="ARBA00023214"/>
    </source>
</evidence>
<evidence type="ECO:0000256" key="7">
    <source>
        <dbReference type="ARBA" id="ARBA00023173"/>
    </source>
</evidence>
<dbReference type="PANTHER" id="PTHR43427">
    <property type="entry name" value="CHLORIDE CHANNEL PROTEIN CLC-E"/>
    <property type="match status" value="1"/>
</dbReference>